<evidence type="ECO:0000259" key="1">
    <source>
        <dbReference type="Pfam" id="PF01872"/>
    </source>
</evidence>
<dbReference type="Pfam" id="PF01872">
    <property type="entry name" value="RibD_C"/>
    <property type="match status" value="1"/>
</dbReference>
<evidence type="ECO:0000313" key="3">
    <source>
        <dbReference type="Proteomes" id="UP000469125"/>
    </source>
</evidence>
<dbReference type="Proteomes" id="UP000469125">
    <property type="component" value="Unassembled WGS sequence"/>
</dbReference>
<comment type="caution">
    <text evidence="2">The sequence shown here is derived from an EMBL/GenBank/DDBJ whole genome shotgun (WGS) entry which is preliminary data.</text>
</comment>
<name>A0A6N8FKU0_9BACI</name>
<dbReference type="Gene3D" id="3.40.430.10">
    <property type="entry name" value="Dihydrofolate Reductase, subunit A"/>
    <property type="match status" value="1"/>
</dbReference>
<keyword evidence="3" id="KW-1185">Reference proteome</keyword>
<dbReference type="RefSeq" id="WP_155668591.1">
    <property type="nucleotide sequence ID" value="NZ_WOCA01000006.1"/>
</dbReference>
<reference evidence="2 3" key="1">
    <citation type="submission" date="2019-11" db="EMBL/GenBank/DDBJ databases">
        <authorList>
            <person name="Li X."/>
        </authorList>
    </citation>
    <scope>NUCLEOTIDE SEQUENCE [LARGE SCALE GENOMIC DNA]</scope>
    <source>
        <strain evidence="2 3">L9</strain>
    </source>
</reference>
<dbReference type="SUPFAM" id="SSF53597">
    <property type="entry name" value="Dihydrofolate reductase-like"/>
    <property type="match status" value="1"/>
</dbReference>
<dbReference type="PANTHER" id="PTHR38011">
    <property type="entry name" value="DIHYDROFOLATE REDUCTASE FAMILY PROTEIN (AFU_ORTHOLOGUE AFUA_8G06820)"/>
    <property type="match status" value="1"/>
</dbReference>
<dbReference type="AlphaFoldDB" id="A0A6N8FKU0"/>
<sequence>MGVVTFDISISLDGYVAGPNDGPKVPLGENGERIHQWIYELASWREQHGLAGGKANSDSDVIGESSENVGAIVMGRRMYNNGERYWGDNPPFYKPVYVLTHEPKEKIVKEGGTTFYFSSEGIESALNQAKRDAGSKDVSIAGGANVIQQYIKAGLIDEFQVHIVPVLLGDGIRLFDFIGSKQIELEKTRVIDSPSVTHLKYRIIKK</sequence>
<protein>
    <submittedName>
        <fullName evidence="2">Dihydrofolate reductase</fullName>
    </submittedName>
</protein>
<dbReference type="PANTHER" id="PTHR38011:SF12">
    <property type="entry name" value="BIFUNCTIONAL DEAMINASE-REDUCTASE DOMAIN PROTEIN"/>
    <property type="match status" value="1"/>
</dbReference>
<gene>
    <name evidence="2" type="ORF">GMD78_09415</name>
</gene>
<dbReference type="GO" id="GO:0008703">
    <property type="term" value="F:5-amino-6-(5-phosphoribosylamino)uracil reductase activity"/>
    <property type="evidence" value="ECO:0007669"/>
    <property type="project" value="InterPro"/>
</dbReference>
<dbReference type="InterPro" id="IPR050765">
    <property type="entry name" value="Riboflavin_Biosynth_HTPR"/>
</dbReference>
<feature type="domain" description="Bacterial bifunctional deaminase-reductase C-terminal" evidence="1">
    <location>
        <begin position="4"/>
        <end position="191"/>
    </location>
</feature>
<dbReference type="GO" id="GO:0009231">
    <property type="term" value="P:riboflavin biosynthetic process"/>
    <property type="evidence" value="ECO:0007669"/>
    <property type="project" value="InterPro"/>
</dbReference>
<accession>A0A6N8FKU0</accession>
<evidence type="ECO:0000313" key="2">
    <source>
        <dbReference type="EMBL" id="MUK88607.1"/>
    </source>
</evidence>
<dbReference type="InterPro" id="IPR024072">
    <property type="entry name" value="DHFR-like_dom_sf"/>
</dbReference>
<dbReference type="InterPro" id="IPR002734">
    <property type="entry name" value="RibDG_C"/>
</dbReference>
<proteinExistence type="predicted"/>
<organism evidence="2 3">
    <name type="scientific">Ornithinibacillus caprae</name>
    <dbReference type="NCBI Taxonomy" id="2678566"/>
    <lineage>
        <taxon>Bacteria</taxon>
        <taxon>Bacillati</taxon>
        <taxon>Bacillota</taxon>
        <taxon>Bacilli</taxon>
        <taxon>Bacillales</taxon>
        <taxon>Bacillaceae</taxon>
        <taxon>Ornithinibacillus</taxon>
    </lineage>
</organism>
<dbReference type="EMBL" id="WOCA01000006">
    <property type="protein sequence ID" value="MUK88607.1"/>
    <property type="molecule type" value="Genomic_DNA"/>
</dbReference>